<dbReference type="OrthoDB" id="9805628at2"/>
<organism evidence="6 7">
    <name type="scientific">Nocardioides cavernaquae</name>
    <dbReference type="NCBI Taxonomy" id="2321396"/>
    <lineage>
        <taxon>Bacteria</taxon>
        <taxon>Bacillati</taxon>
        <taxon>Actinomycetota</taxon>
        <taxon>Actinomycetes</taxon>
        <taxon>Propionibacteriales</taxon>
        <taxon>Nocardioidaceae</taxon>
        <taxon>Nocardioides</taxon>
    </lineage>
</organism>
<evidence type="ECO:0000256" key="2">
    <source>
        <dbReference type="ARBA" id="ARBA00009320"/>
    </source>
</evidence>
<evidence type="ECO:0000256" key="4">
    <source>
        <dbReference type="RuleBase" id="RU004106"/>
    </source>
</evidence>
<dbReference type="SUPFAM" id="SSF56752">
    <property type="entry name" value="D-aminoacid aminotransferase-like PLP-dependent enzymes"/>
    <property type="match status" value="1"/>
</dbReference>
<comment type="cofactor">
    <cofactor evidence="1 5">
        <name>pyridoxal 5'-phosphate</name>
        <dbReference type="ChEBI" id="CHEBI:597326"/>
    </cofactor>
</comment>
<dbReference type="AlphaFoldDB" id="A0A3A5HBI2"/>
<dbReference type="GO" id="GO:0046394">
    <property type="term" value="P:carboxylic acid biosynthetic process"/>
    <property type="evidence" value="ECO:0007669"/>
    <property type="project" value="UniProtKB-ARBA"/>
</dbReference>
<keyword evidence="7" id="KW-1185">Reference proteome</keyword>
<dbReference type="GO" id="GO:0005829">
    <property type="term" value="C:cytosol"/>
    <property type="evidence" value="ECO:0007669"/>
    <property type="project" value="TreeGrafter"/>
</dbReference>
<dbReference type="InterPro" id="IPR018300">
    <property type="entry name" value="Aminotrans_IV_CS"/>
</dbReference>
<dbReference type="InterPro" id="IPR043132">
    <property type="entry name" value="BCAT-like_C"/>
</dbReference>
<comment type="caution">
    <text evidence="6">The sequence shown here is derived from an EMBL/GenBank/DDBJ whole genome shotgun (WGS) entry which is preliminary data.</text>
</comment>
<comment type="similarity">
    <text evidence="2 4">Belongs to the class-IV pyridoxal-phosphate-dependent aminotransferase family.</text>
</comment>
<dbReference type="Proteomes" id="UP000276542">
    <property type="component" value="Unassembled WGS sequence"/>
</dbReference>
<evidence type="ECO:0000256" key="1">
    <source>
        <dbReference type="ARBA" id="ARBA00001933"/>
    </source>
</evidence>
<dbReference type="InterPro" id="IPR043131">
    <property type="entry name" value="BCAT-like_N"/>
</dbReference>
<accession>A0A3A5HBI2</accession>
<proteinExistence type="inferred from homology"/>
<sequence>MSYVRLLPVRRTARATTRTLAERVRRAKSGVRQRVEWEGCPVQAWVNGHIVTDPDAPAVAVTDRGFTVGAGVFETLKVLDGTPFALTRHLARLNHGAAVLGIDSPDDALVRRGVAEVLAAEAHPLQRLRITWTGTTLAITSTAFASYSPTTAIVTSPWPRNERSPLVGIKSTAFAENILSTAHAAKHDAGEAILANLNGDLCEGAGSNIFYVLDGELRTPTLESGCLPGVTRDLVLEWFGAREVDAPLGVLLEADEVFLASSTRNVQGVHAIDGRALGAPGPVTTEVARVWAEREAQSLDP</sequence>
<dbReference type="Gene3D" id="3.30.470.10">
    <property type="match status" value="1"/>
</dbReference>
<dbReference type="Pfam" id="PF01063">
    <property type="entry name" value="Aminotran_4"/>
    <property type="match status" value="1"/>
</dbReference>
<dbReference type="GO" id="GO:0016829">
    <property type="term" value="F:lyase activity"/>
    <property type="evidence" value="ECO:0007669"/>
    <property type="project" value="UniProtKB-KW"/>
</dbReference>
<dbReference type="PANTHER" id="PTHR42743:SF11">
    <property type="entry name" value="AMINODEOXYCHORISMATE LYASE"/>
    <property type="match status" value="1"/>
</dbReference>
<reference evidence="7" key="1">
    <citation type="submission" date="2018-09" db="EMBL/GenBank/DDBJ databases">
        <authorList>
            <person name="Zhu H."/>
        </authorList>
    </citation>
    <scope>NUCLEOTIDE SEQUENCE [LARGE SCALE GENOMIC DNA]</scope>
    <source>
        <strain evidence="7">K1W22B-1</strain>
    </source>
</reference>
<keyword evidence="3 5" id="KW-0663">Pyridoxal phosphate</keyword>
<evidence type="ECO:0000313" key="7">
    <source>
        <dbReference type="Proteomes" id="UP000276542"/>
    </source>
</evidence>
<dbReference type="InterPro" id="IPR050571">
    <property type="entry name" value="Class-IV_PLP-Dep_Aminotrnsfr"/>
</dbReference>
<gene>
    <name evidence="6" type="ORF">D4739_15390</name>
</gene>
<dbReference type="PANTHER" id="PTHR42743">
    <property type="entry name" value="AMINO-ACID AMINOTRANSFERASE"/>
    <property type="match status" value="1"/>
</dbReference>
<evidence type="ECO:0000313" key="6">
    <source>
        <dbReference type="EMBL" id="RJS47461.1"/>
    </source>
</evidence>
<dbReference type="InterPro" id="IPR001544">
    <property type="entry name" value="Aminotrans_IV"/>
</dbReference>
<protein>
    <submittedName>
        <fullName evidence="6">4-amino-4-deoxychorismate lyase</fullName>
    </submittedName>
</protein>
<evidence type="ECO:0000256" key="5">
    <source>
        <dbReference type="RuleBase" id="RU004516"/>
    </source>
</evidence>
<dbReference type="PROSITE" id="PS00770">
    <property type="entry name" value="AA_TRANSFER_CLASS_4"/>
    <property type="match status" value="1"/>
</dbReference>
<dbReference type="InterPro" id="IPR036038">
    <property type="entry name" value="Aminotransferase-like"/>
</dbReference>
<dbReference type="EMBL" id="QYRP01000002">
    <property type="protein sequence ID" value="RJS47461.1"/>
    <property type="molecule type" value="Genomic_DNA"/>
</dbReference>
<name>A0A3A5HBI2_9ACTN</name>
<dbReference type="Gene3D" id="3.20.10.10">
    <property type="entry name" value="D-amino Acid Aminotransferase, subunit A, domain 2"/>
    <property type="match status" value="1"/>
</dbReference>
<keyword evidence="6" id="KW-0456">Lyase</keyword>
<evidence type="ECO:0000256" key="3">
    <source>
        <dbReference type="ARBA" id="ARBA00022898"/>
    </source>
</evidence>